<evidence type="ECO:0000259" key="11">
    <source>
        <dbReference type="PROSITE" id="PS50893"/>
    </source>
</evidence>
<sequence length="1311" mass="148291">MNFLRSRLASYFKLTDYQDVNDSFSKECPENNASLISKITFQWIQKLLFKGYFHGPLQLDDISDLPDSLKTSHSFNLLKGMSLDSKYSFLLYVYKTFGLEHKSVIVFKIISLVFSILTPIILNLFLTFVSQANKNIYQGWGYCLGLFFSAMILSVSLQQANWRGLRLVLQIRGSLSTLIFKKMFLLSNTAKRKFKFGSIVNLMLDCDFFQLYFWSSYLDIILFPIEIISLIILLCFVIGPSGLIGFVIMGLSIPATTLSSSKMTKFLRLSMAENDNRIDLISELIGGIRFLKQFGWESVFTNKIQDVRAKQLKILYTRILFWILNQMIVQSTNALVLLSTFSVYILLGNELSASVAFTALTIFVNLRKPMENFPSALQSLLGLIPCSQRMRDYFTAEEIQNPPFNLLDQHQSLDFSLKKVDITNGDVEIENGSFDWEDGAGQKMEKTSSESDNLLEMSSQEPKKSNNVLSNISFNAPKGKLTIICGQVGSGKTSLVSALIGEIYKVDGRISKPESMAFTPQQAFLVSASLRENILFGKPYDKERYAQVIYACSLDTDLLQLPGKDLTEIGERGINLSGGQKQRISLARALYSDAECFILDEPLSAVDPEVGKHLFDHCIQGMMQGKTRILVTHQLQFIPSADHIVVVQDGNLIQGTYSQLQQLGIDFESIMKTKKLNIEPENQDQGKKPDLLNNESKQASIESIISDENDPDIVEKSKLLVKEDRNEGSVSLSVYLEYLSAGGPLWFFFTFVVGLYLLSQVLFQGSEYWISIWTQRVIQPDPGNKFYLLIYLYFIGGFIVLLGLRYFLLSRHTFKSTANLHNELLNSVAYASCQFFDQNPSGRIINRFSRDVSDIDYSLTEMLSSFIYLNCSVLVSLVIMVFLNPFIVIPFFVLSIIYFIIQRIYVESSRELKRMESIARSPVYNTFAETFNGVTTIRAFSQQQRFITDLESRLNIALRLIFYSYSIHRWCEVRMEVLASVIVFFSSIFTLYNSSTNAGATGLAITTALSLTGLLNRTIKNFTDIELKMNSVERLKSYIDTPREGGEDQPTFNPKAIGNNWPQSGSIEYRNVEIRYRADLEPSLSDISFSIKNNEKIGIVGRTGAGKSTIGVSLLRMVETTKGSIFIDGVDISKIRLHDLRSRLGIIPQDPFIFSGTIRANLDPYEQYTDQEIWEALEKVQMNTVVQNMSDKLNSAISVNGEGLSVGQKQLLCLARALLRNSKIVLMDEATASLDYETDYIIKQTVKNNFQNSTVLTIAHRLDTIIDSDKILVIDKGQMVEFDSPQNLVNNPNSRFAQIVNSQTSFLYNNK</sequence>
<dbReference type="PROSITE" id="PS50893">
    <property type="entry name" value="ABC_TRANSPORTER_2"/>
    <property type="match status" value="2"/>
</dbReference>
<dbReference type="PROSITE" id="PS50929">
    <property type="entry name" value="ABC_TM1F"/>
    <property type="match status" value="2"/>
</dbReference>
<protein>
    <recommendedName>
        <fullName evidence="15">ABC transporter C family protein</fullName>
    </recommendedName>
</protein>
<evidence type="ECO:0000256" key="3">
    <source>
        <dbReference type="ARBA" id="ARBA00022448"/>
    </source>
</evidence>
<keyword evidence="4 10" id="KW-0812">Transmembrane</keyword>
<feature type="domain" description="ABC transporter" evidence="11">
    <location>
        <begin position="1067"/>
        <end position="1301"/>
    </location>
</feature>
<organism evidence="13 14">
    <name type="scientific">Polysphondylium violaceum</name>
    <dbReference type="NCBI Taxonomy" id="133409"/>
    <lineage>
        <taxon>Eukaryota</taxon>
        <taxon>Amoebozoa</taxon>
        <taxon>Evosea</taxon>
        <taxon>Eumycetozoa</taxon>
        <taxon>Dictyostelia</taxon>
        <taxon>Dictyosteliales</taxon>
        <taxon>Dictyosteliaceae</taxon>
        <taxon>Polysphondylium</taxon>
    </lineage>
</organism>
<keyword evidence="5" id="KW-0677">Repeat</keyword>
<dbReference type="InterPro" id="IPR003439">
    <property type="entry name" value="ABC_transporter-like_ATP-bd"/>
</dbReference>
<evidence type="ECO:0000256" key="6">
    <source>
        <dbReference type="ARBA" id="ARBA00022741"/>
    </source>
</evidence>
<comment type="subcellular location">
    <subcellularLocation>
        <location evidence="1">Membrane</location>
        <topology evidence="1">Multi-pass membrane protein</topology>
    </subcellularLocation>
</comment>
<dbReference type="InterPro" id="IPR050173">
    <property type="entry name" value="ABC_transporter_C-like"/>
</dbReference>
<feature type="transmembrane region" description="Helical" evidence="10">
    <location>
        <begin position="973"/>
        <end position="992"/>
    </location>
</feature>
<keyword evidence="6" id="KW-0547">Nucleotide-binding</keyword>
<keyword evidence="8 10" id="KW-1133">Transmembrane helix</keyword>
<evidence type="ECO:0000313" key="13">
    <source>
        <dbReference type="EMBL" id="KAF2073022.1"/>
    </source>
</evidence>
<dbReference type="GO" id="GO:0016887">
    <property type="term" value="F:ATP hydrolysis activity"/>
    <property type="evidence" value="ECO:0007669"/>
    <property type="project" value="InterPro"/>
</dbReference>
<dbReference type="FunFam" id="1.20.1560.10:FF:000010">
    <property type="entry name" value="Multidrug resistance-associated ABC transporter"/>
    <property type="match status" value="1"/>
</dbReference>
<evidence type="ECO:0000313" key="14">
    <source>
        <dbReference type="Proteomes" id="UP000695562"/>
    </source>
</evidence>
<dbReference type="Proteomes" id="UP000695562">
    <property type="component" value="Unassembled WGS sequence"/>
</dbReference>
<dbReference type="InterPro" id="IPR011527">
    <property type="entry name" value="ABC1_TM_dom"/>
</dbReference>
<dbReference type="InterPro" id="IPR017871">
    <property type="entry name" value="ABC_transporter-like_CS"/>
</dbReference>
<proteinExistence type="inferred from homology"/>
<dbReference type="CDD" id="cd18580">
    <property type="entry name" value="ABC_6TM_ABCC_D2"/>
    <property type="match status" value="1"/>
</dbReference>
<dbReference type="GO" id="GO:0005524">
    <property type="term" value="F:ATP binding"/>
    <property type="evidence" value="ECO:0007669"/>
    <property type="project" value="UniProtKB-KW"/>
</dbReference>
<feature type="domain" description="ABC transporter" evidence="11">
    <location>
        <begin position="449"/>
        <end position="673"/>
    </location>
</feature>
<feature type="transmembrane region" description="Helical" evidence="10">
    <location>
        <begin position="786"/>
        <end position="808"/>
    </location>
</feature>
<dbReference type="EMBL" id="AJWJ01000232">
    <property type="protein sequence ID" value="KAF2073022.1"/>
    <property type="molecule type" value="Genomic_DNA"/>
</dbReference>
<dbReference type="SUPFAM" id="SSF52540">
    <property type="entry name" value="P-loop containing nucleoside triphosphate hydrolases"/>
    <property type="match status" value="2"/>
</dbReference>
<dbReference type="InterPro" id="IPR044726">
    <property type="entry name" value="ABCC_6TM_D2"/>
</dbReference>
<keyword evidence="9 10" id="KW-0472">Membrane</keyword>
<feature type="transmembrane region" description="Helical" evidence="10">
    <location>
        <begin position="889"/>
        <end position="906"/>
    </location>
</feature>
<dbReference type="FunFam" id="3.40.50.300:FF:002822">
    <property type="entry name" value="ABC transporter C family member 7"/>
    <property type="match status" value="1"/>
</dbReference>
<dbReference type="FunFam" id="3.40.50.300:FF:000610">
    <property type="entry name" value="Multidrug resistance-associated ABC transporter"/>
    <property type="match status" value="1"/>
</dbReference>
<dbReference type="Pfam" id="PF00005">
    <property type="entry name" value="ABC_tran"/>
    <property type="match status" value="2"/>
</dbReference>
<keyword evidence="7" id="KW-0067">ATP-binding</keyword>
<feature type="transmembrane region" description="Helical" evidence="10">
    <location>
        <begin position="139"/>
        <end position="157"/>
    </location>
</feature>
<evidence type="ECO:0000256" key="9">
    <source>
        <dbReference type="ARBA" id="ARBA00023136"/>
    </source>
</evidence>
<dbReference type="PANTHER" id="PTHR24223">
    <property type="entry name" value="ATP-BINDING CASSETTE SUB-FAMILY C"/>
    <property type="match status" value="1"/>
</dbReference>
<dbReference type="Pfam" id="PF00664">
    <property type="entry name" value="ABC_membrane"/>
    <property type="match status" value="2"/>
</dbReference>
<evidence type="ECO:0000256" key="7">
    <source>
        <dbReference type="ARBA" id="ARBA00022840"/>
    </source>
</evidence>
<evidence type="ECO:0000256" key="10">
    <source>
        <dbReference type="SAM" id="Phobius"/>
    </source>
</evidence>
<feature type="transmembrane region" description="Helical" evidence="10">
    <location>
        <begin position="344"/>
        <end position="366"/>
    </location>
</feature>
<dbReference type="InterPro" id="IPR003593">
    <property type="entry name" value="AAA+_ATPase"/>
</dbReference>
<dbReference type="Gene3D" id="1.20.1560.10">
    <property type="entry name" value="ABC transporter type 1, transmembrane domain"/>
    <property type="match status" value="2"/>
</dbReference>
<keyword evidence="3" id="KW-0813">Transport</keyword>
<comment type="caution">
    <text evidence="13">The sequence shown here is derived from an EMBL/GenBank/DDBJ whole genome shotgun (WGS) entry which is preliminary data.</text>
</comment>
<dbReference type="PROSITE" id="PS00211">
    <property type="entry name" value="ABC_TRANSPORTER_1"/>
    <property type="match status" value="2"/>
</dbReference>
<dbReference type="OrthoDB" id="29192at2759"/>
<feature type="transmembrane region" description="Helical" evidence="10">
    <location>
        <begin position="866"/>
        <end position="883"/>
    </location>
</feature>
<dbReference type="CDD" id="cd18579">
    <property type="entry name" value="ABC_6TM_ABCC_D1"/>
    <property type="match status" value="1"/>
</dbReference>
<dbReference type="PANTHER" id="PTHR24223:SF172">
    <property type="entry name" value="ABC TRANSPORTER C FAMILY MEMBER 1-RELATED"/>
    <property type="match status" value="1"/>
</dbReference>
<dbReference type="InterPro" id="IPR044746">
    <property type="entry name" value="ABCC_6TM_D1"/>
</dbReference>
<dbReference type="GO" id="GO:0140359">
    <property type="term" value="F:ABC-type transporter activity"/>
    <property type="evidence" value="ECO:0007669"/>
    <property type="project" value="InterPro"/>
</dbReference>
<dbReference type="InterPro" id="IPR027417">
    <property type="entry name" value="P-loop_NTPase"/>
</dbReference>
<evidence type="ECO:0008006" key="15">
    <source>
        <dbReference type="Google" id="ProtNLM"/>
    </source>
</evidence>
<feature type="domain" description="ABC transmembrane type-1" evidence="12">
    <location>
        <begin position="768"/>
        <end position="1027"/>
    </location>
</feature>
<feature type="domain" description="ABC transmembrane type-1" evidence="12">
    <location>
        <begin position="104"/>
        <end position="382"/>
    </location>
</feature>
<accession>A0A8J4V3Y0</accession>
<evidence type="ECO:0000256" key="1">
    <source>
        <dbReference type="ARBA" id="ARBA00004141"/>
    </source>
</evidence>
<dbReference type="GO" id="GO:0016020">
    <property type="term" value="C:membrane"/>
    <property type="evidence" value="ECO:0007669"/>
    <property type="project" value="UniProtKB-SubCell"/>
</dbReference>
<comment type="similarity">
    <text evidence="2">Belongs to the ABC transporter superfamily. ABCC family. Conjugate transporter (TC 3.A.1.208) subfamily.</text>
</comment>
<dbReference type="CDD" id="cd03250">
    <property type="entry name" value="ABCC_MRP_domain1"/>
    <property type="match status" value="1"/>
</dbReference>
<evidence type="ECO:0000256" key="5">
    <source>
        <dbReference type="ARBA" id="ARBA00022737"/>
    </source>
</evidence>
<keyword evidence="14" id="KW-1185">Reference proteome</keyword>
<dbReference type="CDD" id="cd03244">
    <property type="entry name" value="ABCC_MRP_domain2"/>
    <property type="match status" value="1"/>
</dbReference>
<evidence type="ECO:0000256" key="8">
    <source>
        <dbReference type="ARBA" id="ARBA00022989"/>
    </source>
</evidence>
<dbReference type="GO" id="GO:0030587">
    <property type="term" value="P:sorocarp development"/>
    <property type="evidence" value="ECO:0007669"/>
    <property type="project" value="UniProtKB-ARBA"/>
</dbReference>
<evidence type="ECO:0000259" key="12">
    <source>
        <dbReference type="PROSITE" id="PS50929"/>
    </source>
</evidence>
<dbReference type="Gene3D" id="3.40.50.300">
    <property type="entry name" value="P-loop containing nucleotide triphosphate hydrolases"/>
    <property type="match status" value="2"/>
</dbReference>
<feature type="transmembrane region" description="Helical" evidence="10">
    <location>
        <begin position="319"/>
        <end position="338"/>
    </location>
</feature>
<evidence type="ECO:0000256" key="4">
    <source>
        <dbReference type="ARBA" id="ARBA00022692"/>
    </source>
</evidence>
<evidence type="ECO:0000256" key="2">
    <source>
        <dbReference type="ARBA" id="ARBA00009726"/>
    </source>
</evidence>
<feature type="transmembrane region" description="Helical" evidence="10">
    <location>
        <begin position="745"/>
        <end position="766"/>
    </location>
</feature>
<name>A0A8J4V3Y0_9MYCE</name>
<reference evidence="13" key="1">
    <citation type="submission" date="2020-01" db="EMBL/GenBank/DDBJ databases">
        <title>Development of genomics and gene disruption for Polysphondylium violaceum indicates a role for the polyketide synthase stlB in stalk morphogenesis.</title>
        <authorList>
            <person name="Narita B."/>
            <person name="Kawabe Y."/>
            <person name="Kin K."/>
            <person name="Saito T."/>
            <person name="Gibbs R."/>
            <person name="Kuspa A."/>
            <person name="Muzny D."/>
            <person name="Queller D."/>
            <person name="Richards S."/>
            <person name="Strassman J."/>
            <person name="Sucgang R."/>
            <person name="Worley K."/>
            <person name="Schaap P."/>
        </authorList>
    </citation>
    <scope>NUCLEOTIDE SEQUENCE</scope>
    <source>
        <strain evidence="13">QSvi11</strain>
    </source>
</reference>
<gene>
    <name evidence="13" type="ORF">CYY_005668</name>
</gene>
<dbReference type="InterPro" id="IPR036640">
    <property type="entry name" value="ABC1_TM_sf"/>
</dbReference>
<feature type="transmembrane region" description="Helical" evidence="10">
    <location>
        <begin position="227"/>
        <end position="253"/>
    </location>
</feature>
<dbReference type="SUPFAM" id="SSF90123">
    <property type="entry name" value="ABC transporter transmembrane region"/>
    <property type="match status" value="2"/>
</dbReference>
<dbReference type="SMART" id="SM00382">
    <property type="entry name" value="AAA"/>
    <property type="match status" value="2"/>
</dbReference>
<feature type="transmembrane region" description="Helical" evidence="10">
    <location>
        <begin position="105"/>
        <end position="127"/>
    </location>
</feature>